<dbReference type="RefSeq" id="WP_265995810.1">
    <property type="nucleotide sequence ID" value="NZ_JAPJDN010000004.1"/>
</dbReference>
<comment type="caution">
    <text evidence="2">The sequence shown here is derived from an EMBL/GenBank/DDBJ whole genome shotgun (WGS) entry which is preliminary data.</text>
</comment>
<protein>
    <submittedName>
        <fullName evidence="2">MlaD family protein</fullName>
    </submittedName>
</protein>
<evidence type="ECO:0000313" key="3">
    <source>
        <dbReference type="Proteomes" id="UP001300745"/>
    </source>
</evidence>
<name>A0ABT3SAB4_9MYCO</name>
<dbReference type="EMBL" id="JAPJDO010000004">
    <property type="protein sequence ID" value="MCX2936440.1"/>
    <property type="molecule type" value="Genomic_DNA"/>
</dbReference>
<dbReference type="Proteomes" id="UP001300745">
    <property type="component" value="Unassembled WGS sequence"/>
</dbReference>
<keyword evidence="3" id="KW-1185">Reference proteome</keyword>
<gene>
    <name evidence="2" type="ORF">ORI27_07010</name>
</gene>
<reference evidence="2 3" key="1">
    <citation type="submission" date="2022-11" db="EMBL/GenBank/DDBJ databases">
        <title>Mycobacterium sp. nov.</title>
        <authorList>
            <person name="Papic B."/>
            <person name="Spicic S."/>
            <person name="Duvnjak S."/>
        </authorList>
    </citation>
    <scope>NUCLEOTIDE SEQUENCE [LARGE SCALE GENOMIC DNA]</scope>
    <source>
        <strain evidence="2 3">CVI_P4</strain>
    </source>
</reference>
<feature type="domain" description="Mce/MlaD" evidence="1">
    <location>
        <begin position="41"/>
        <end position="111"/>
    </location>
</feature>
<organism evidence="2 3">
    <name type="scientific">Mycobacterium pinniadriaticum</name>
    <dbReference type="NCBI Taxonomy" id="2994102"/>
    <lineage>
        <taxon>Bacteria</taxon>
        <taxon>Bacillati</taxon>
        <taxon>Actinomycetota</taxon>
        <taxon>Actinomycetes</taxon>
        <taxon>Mycobacteriales</taxon>
        <taxon>Mycobacteriaceae</taxon>
        <taxon>Mycobacterium</taxon>
    </lineage>
</organism>
<accession>A0ABT3SAB4</accession>
<dbReference type="PANTHER" id="PTHR33371:SF16">
    <property type="entry name" value="MCE-FAMILY PROTEIN MCE3F"/>
    <property type="match status" value="1"/>
</dbReference>
<evidence type="ECO:0000313" key="2">
    <source>
        <dbReference type="EMBL" id="MCX2936440.1"/>
    </source>
</evidence>
<dbReference type="InterPro" id="IPR003399">
    <property type="entry name" value="Mce/MlaD"/>
</dbReference>
<dbReference type="PANTHER" id="PTHR33371">
    <property type="entry name" value="INTERMEMBRANE PHOSPHOLIPID TRANSPORT SYSTEM BINDING PROTEIN MLAD-RELATED"/>
    <property type="match status" value="1"/>
</dbReference>
<proteinExistence type="predicted"/>
<dbReference type="Pfam" id="PF02470">
    <property type="entry name" value="MlaD"/>
    <property type="match status" value="1"/>
</dbReference>
<dbReference type="InterPro" id="IPR052336">
    <property type="entry name" value="MlaD_Phospholipid_Transporter"/>
</dbReference>
<evidence type="ECO:0000259" key="1">
    <source>
        <dbReference type="Pfam" id="PF02470"/>
    </source>
</evidence>
<sequence length="318" mass="33805">MRAAKNIASFAAFAVIIAIAAAYIGSFGLRIGPPDHRINLSMAVPDVKGLVVGSSVLLRGAAVGKVTAISSSVSNATIDFYIDGDQRIPVDSDVRLDNLSALGEAFIGFIPRTTKGPMLTDGQRIATESITVPPSISQLATSVVRILDQMDPEQLKRILGEADAALPNPDQVLPNLARASTLTRNMIVGVHGTGQEVLDNFQTLLRNAGWVGPALADISPALRASGDDISRVWTGMMNTIAWNNPTNMLLFQKFLNRIQNFLDTRGSDLKVISNALMPQFQGIGGALMNFDTAQILSNALSGIPEDGAITLHVAIPDH</sequence>